<accession>A0A9P9YQX5</accession>
<evidence type="ECO:0000313" key="2">
    <source>
        <dbReference type="EMBL" id="KAI8041263.1"/>
    </source>
</evidence>
<protein>
    <submittedName>
        <fullName evidence="2">Uncharacterized protein</fullName>
    </submittedName>
</protein>
<evidence type="ECO:0000256" key="1">
    <source>
        <dbReference type="SAM" id="MobiDB-lite"/>
    </source>
</evidence>
<feature type="compositionally biased region" description="Low complexity" evidence="1">
    <location>
        <begin position="10"/>
        <end position="20"/>
    </location>
</feature>
<organism evidence="2 3">
    <name type="scientific">Drosophila gunungcola</name>
    <name type="common">fruit fly</name>
    <dbReference type="NCBI Taxonomy" id="103775"/>
    <lineage>
        <taxon>Eukaryota</taxon>
        <taxon>Metazoa</taxon>
        <taxon>Ecdysozoa</taxon>
        <taxon>Arthropoda</taxon>
        <taxon>Hexapoda</taxon>
        <taxon>Insecta</taxon>
        <taxon>Pterygota</taxon>
        <taxon>Neoptera</taxon>
        <taxon>Endopterygota</taxon>
        <taxon>Diptera</taxon>
        <taxon>Brachycera</taxon>
        <taxon>Muscomorpha</taxon>
        <taxon>Ephydroidea</taxon>
        <taxon>Drosophilidae</taxon>
        <taxon>Drosophila</taxon>
        <taxon>Sophophora</taxon>
    </lineage>
</organism>
<feature type="region of interest" description="Disordered" evidence="1">
    <location>
        <begin position="109"/>
        <end position="131"/>
    </location>
</feature>
<evidence type="ECO:0000313" key="3">
    <source>
        <dbReference type="Proteomes" id="UP001059596"/>
    </source>
</evidence>
<dbReference type="Proteomes" id="UP001059596">
    <property type="component" value="Unassembled WGS sequence"/>
</dbReference>
<reference evidence="2" key="1">
    <citation type="journal article" date="2023" name="Genome Biol. Evol.">
        <title>Long-read-based Genome Assembly of Drosophila gunungcola Reveals Fewer Chemosensory Genes in Flower-breeding Species.</title>
        <authorList>
            <person name="Negi A."/>
            <person name="Liao B.Y."/>
            <person name="Yeh S.D."/>
        </authorList>
    </citation>
    <scope>NUCLEOTIDE SEQUENCE</scope>
    <source>
        <strain evidence="2">Sukarami</strain>
    </source>
</reference>
<dbReference type="AlphaFoldDB" id="A0A9P9YQX5"/>
<gene>
    <name evidence="2" type="ORF">M5D96_005519</name>
</gene>
<feature type="compositionally biased region" description="Low complexity" evidence="1">
    <location>
        <begin position="55"/>
        <end position="66"/>
    </location>
</feature>
<comment type="caution">
    <text evidence="2">The sequence shown here is derived from an EMBL/GenBank/DDBJ whole genome shotgun (WGS) entry which is preliminary data.</text>
</comment>
<proteinExistence type="predicted"/>
<name>A0A9P9YQX5_9MUSC</name>
<feature type="compositionally biased region" description="Polar residues" evidence="1">
    <location>
        <begin position="117"/>
        <end position="131"/>
    </location>
</feature>
<feature type="compositionally biased region" description="Basic and acidic residues" evidence="1">
    <location>
        <begin position="28"/>
        <end position="38"/>
    </location>
</feature>
<feature type="region of interest" description="Disordered" evidence="1">
    <location>
        <begin position="1"/>
        <end position="74"/>
    </location>
</feature>
<keyword evidence="3" id="KW-1185">Reference proteome</keyword>
<sequence length="131" mass="14804">MPNLPQKAHQQQQQQQQQQPQRHKSRHKAPDDIEDPKQQPESFDVATNARTGSTLPPNGLENPEGEPFGKLPPLVPLRRHHTKVRPPPPPPIFLENSLLQRQFANPISYLGGPRVQPRSNRTSIDSILSLD</sequence>
<dbReference type="EMBL" id="JAMKOV010000003">
    <property type="protein sequence ID" value="KAI8041263.1"/>
    <property type="molecule type" value="Genomic_DNA"/>
</dbReference>